<comment type="caution">
    <text evidence="2">The sequence shown here is derived from an EMBL/GenBank/DDBJ whole genome shotgun (WGS) entry which is preliminary data.</text>
</comment>
<accession>A0A4R5KM07</accession>
<evidence type="ECO:0000256" key="1">
    <source>
        <dbReference type="ARBA" id="ARBA00005534"/>
    </source>
</evidence>
<reference evidence="2 3" key="1">
    <citation type="submission" date="2019-03" db="EMBL/GenBank/DDBJ databases">
        <title>This is whole genome sequence of Paenibacillus sp MS74 strain.</title>
        <authorList>
            <person name="Trinh H.N."/>
        </authorList>
    </citation>
    <scope>NUCLEOTIDE SEQUENCE [LARGE SCALE GENOMIC DNA]</scope>
    <source>
        <strain evidence="2 3">MS74</strain>
    </source>
</reference>
<dbReference type="Proteomes" id="UP000295636">
    <property type="component" value="Unassembled WGS sequence"/>
</dbReference>
<dbReference type="Gene3D" id="2.60.120.460">
    <property type="entry name" value="YjbQ-like"/>
    <property type="match status" value="1"/>
</dbReference>
<sequence>MIHTLRIQTNRRDEMIDITRLVSGLLKQEQEPADNGMAVIYSPHTTAGIAINENADPDVRRDVLMRLNEVYPWEHPQYQHAEGNTAAHLKAITTGTSQTVLIAGGRLVLGRWQGIYFCEFDGPRERSCLVQFIRG</sequence>
<dbReference type="PIRSF" id="PIRSF004681">
    <property type="entry name" value="UCP004681"/>
    <property type="match status" value="1"/>
</dbReference>
<name>A0A4R5KM07_9BACL</name>
<dbReference type="AlphaFoldDB" id="A0A4R5KM07"/>
<proteinExistence type="inferred from homology"/>
<keyword evidence="3" id="KW-1185">Reference proteome</keyword>
<dbReference type="EMBL" id="SMRT01000008">
    <property type="protein sequence ID" value="TDF96252.1"/>
    <property type="molecule type" value="Genomic_DNA"/>
</dbReference>
<organism evidence="2 3">
    <name type="scientific">Paenibacillus piri</name>
    <dbReference type="NCBI Taxonomy" id="2547395"/>
    <lineage>
        <taxon>Bacteria</taxon>
        <taxon>Bacillati</taxon>
        <taxon>Bacillota</taxon>
        <taxon>Bacilli</taxon>
        <taxon>Bacillales</taxon>
        <taxon>Paenibacillaceae</taxon>
        <taxon>Paenibacillus</taxon>
    </lineage>
</organism>
<protein>
    <submittedName>
        <fullName evidence="2">YjbQ family protein</fullName>
    </submittedName>
</protein>
<dbReference type="SUPFAM" id="SSF111038">
    <property type="entry name" value="YjbQ-like"/>
    <property type="match status" value="1"/>
</dbReference>
<dbReference type="RefSeq" id="WP_133230505.1">
    <property type="nucleotide sequence ID" value="NZ_SMRT01000008.1"/>
</dbReference>
<evidence type="ECO:0000313" key="2">
    <source>
        <dbReference type="EMBL" id="TDF96252.1"/>
    </source>
</evidence>
<dbReference type="PANTHER" id="PTHR30615">
    <property type="entry name" value="UNCHARACTERIZED PROTEIN YJBQ-RELATED"/>
    <property type="match status" value="1"/>
</dbReference>
<dbReference type="Pfam" id="PF01894">
    <property type="entry name" value="YjbQ"/>
    <property type="match status" value="1"/>
</dbReference>
<dbReference type="PANTHER" id="PTHR30615:SF8">
    <property type="entry name" value="UPF0047 PROTEIN C4A8.02C"/>
    <property type="match status" value="1"/>
</dbReference>
<dbReference type="InterPro" id="IPR035917">
    <property type="entry name" value="YjbQ-like_sf"/>
</dbReference>
<dbReference type="InterPro" id="IPR001602">
    <property type="entry name" value="UPF0047_YjbQ-like"/>
</dbReference>
<evidence type="ECO:0000313" key="3">
    <source>
        <dbReference type="Proteomes" id="UP000295636"/>
    </source>
</evidence>
<dbReference type="OrthoDB" id="9801725at2"/>
<dbReference type="NCBIfam" id="TIGR00149">
    <property type="entry name" value="TIGR00149_YjbQ"/>
    <property type="match status" value="1"/>
</dbReference>
<comment type="similarity">
    <text evidence="1">Belongs to the UPF0047 family.</text>
</comment>
<gene>
    <name evidence="2" type="ORF">E1757_17840</name>
</gene>